<dbReference type="RefSeq" id="WP_342070941.1">
    <property type="nucleotide sequence ID" value="NZ_CP151762.1"/>
</dbReference>
<dbReference type="PANTHER" id="PTHR33362:SF5">
    <property type="entry name" value="C4-DICARBOXYLATE TRAP TRANSPORTER LARGE PERMEASE PROTEIN DCTM"/>
    <property type="match status" value="1"/>
</dbReference>
<keyword evidence="4 8" id="KW-0812">Transmembrane</keyword>
<evidence type="ECO:0000313" key="11">
    <source>
        <dbReference type="Proteomes" id="UP001451782"/>
    </source>
</evidence>
<feature type="transmembrane region" description="Helical" evidence="8">
    <location>
        <begin position="12"/>
        <end position="34"/>
    </location>
</feature>
<dbReference type="PANTHER" id="PTHR33362">
    <property type="entry name" value="SIALIC ACID TRAP TRANSPORTER PERMEASE PROTEIN SIAT-RELATED"/>
    <property type="match status" value="1"/>
</dbReference>
<dbReference type="AlphaFoldDB" id="A0AAN0NG37"/>
<dbReference type="GO" id="GO:0022857">
    <property type="term" value="F:transmembrane transporter activity"/>
    <property type="evidence" value="ECO:0007669"/>
    <property type="project" value="UniProtKB-UniRule"/>
</dbReference>
<sequence>MGFGYDPLVFAIYGILIIEAGLLTPPFGLLVYVVKGAVPENVSLGEVFRGSVPYWLLILVAGVLILTFPALVTWLPGTS</sequence>
<evidence type="ECO:0000256" key="5">
    <source>
        <dbReference type="ARBA" id="ARBA00022989"/>
    </source>
</evidence>
<dbReference type="Pfam" id="PF06808">
    <property type="entry name" value="DctM"/>
    <property type="match status" value="1"/>
</dbReference>
<evidence type="ECO:0000313" key="10">
    <source>
        <dbReference type="EMBL" id="WZU64577.1"/>
    </source>
</evidence>
<name>A0AAN0NG37_9RHOB</name>
<dbReference type="Proteomes" id="UP001451782">
    <property type="component" value="Chromosome"/>
</dbReference>
<evidence type="ECO:0000256" key="3">
    <source>
        <dbReference type="ARBA" id="ARBA00022519"/>
    </source>
</evidence>
<organism evidence="10 11">
    <name type="scientific">Yoonia algicola</name>
    <dbReference type="NCBI Taxonomy" id="3137368"/>
    <lineage>
        <taxon>Bacteria</taxon>
        <taxon>Pseudomonadati</taxon>
        <taxon>Pseudomonadota</taxon>
        <taxon>Alphaproteobacteria</taxon>
        <taxon>Rhodobacterales</taxon>
        <taxon>Paracoccaceae</taxon>
        <taxon>Yoonia</taxon>
    </lineage>
</organism>
<comment type="subcellular location">
    <subcellularLocation>
        <location evidence="1 7">Cell inner membrane</location>
        <topology evidence="1 7">Multi-pass membrane protein</topology>
    </subcellularLocation>
</comment>
<protein>
    <submittedName>
        <fullName evidence="10">TRAP transporter large permease subunit</fullName>
    </submittedName>
</protein>
<dbReference type="InterPro" id="IPR010656">
    <property type="entry name" value="DctM"/>
</dbReference>
<keyword evidence="5 8" id="KW-1133">Transmembrane helix</keyword>
<dbReference type="GO" id="GO:0005886">
    <property type="term" value="C:plasma membrane"/>
    <property type="evidence" value="ECO:0007669"/>
    <property type="project" value="UniProtKB-SubCell"/>
</dbReference>
<dbReference type="InterPro" id="IPR004681">
    <property type="entry name" value="TRAP_DctM"/>
</dbReference>
<keyword evidence="2" id="KW-1003">Cell membrane</keyword>
<keyword evidence="11" id="KW-1185">Reference proteome</keyword>
<accession>A0AAN0NG37</accession>
<dbReference type="EMBL" id="CP151762">
    <property type="protein sequence ID" value="WZU64577.1"/>
    <property type="molecule type" value="Genomic_DNA"/>
</dbReference>
<comment type="function">
    <text evidence="7">Part of the tripartite ATP-independent periplasmic (TRAP) transport system.</text>
</comment>
<keyword evidence="7" id="KW-0813">Transport</keyword>
<evidence type="ECO:0000256" key="6">
    <source>
        <dbReference type="ARBA" id="ARBA00023136"/>
    </source>
</evidence>
<evidence type="ECO:0000256" key="4">
    <source>
        <dbReference type="ARBA" id="ARBA00022692"/>
    </source>
</evidence>
<reference evidence="10 11" key="1">
    <citation type="submission" date="2024-04" db="EMBL/GenBank/DDBJ databases">
        <title>Phylogenomic analyses of a clade within the roseobacter group suggest taxonomic reassignments of species of the genera Aestuariivita, Citreicella, Loktanella, Nautella, Pelagibaca, Ruegeria, Thalassobius, Thiobacimonas and Tropicibacter, and the proposal o.</title>
        <authorList>
            <person name="Jeon C.O."/>
        </authorList>
    </citation>
    <scope>NUCLEOTIDE SEQUENCE [LARGE SCALE GENOMIC DNA]</scope>
    <source>
        <strain evidence="10 11">G8-12</strain>
    </source>
</reference>
<evidence type="ECO:0000259" key="9">
    <source>
        <dbReference type="Pfam" id="PF06808"/>
    </source>
</evidence>
<keyword evidence="6 8" id="KW-0472">Membrane</keyword>
<gene>
    <name evidence="10" type="ORF">AABB28_04670</name>
</gene>
<proteinExistence type="predicted"/>
<dbReference type="KEGG" id="yag:AABB28_04670"/>
<evidence type="ECO:0000256" key="8">
    <source>
        <dbReference type="SAM" id="Phobius"/>
    </source>
</evidence>
<evidence type="ECO:0000256" key="1">
    <source>
        <dbReference type="ARBA" id="ARBA00004429"/>
    </source>
</evidence>
<feature type="domain" description="TRAP C4-dicarboxylate transport system permease DctM subunit" evidence="9">
    <location>
        <begin position="3"/>
        <end position="71"/>
    </location>
</feature>
<keyword evidence="3 7" id="KW-0997">Cell inner membrane</keyword>
<evidence type="ECO:0000256" key="7">
    <source>
        <dbReference type="RuleBase" id="RU369079"/>
    </source>
</evidence>
<feature type="transmembrane region" description="Helical" evidence="8">
    <location>
        <begin position="54"/>
        <end position="75"/>
    </location>
</feature>
<evidence type="ECO:0000256" key="2">
    <source>
        <dbReference type="ARBA" id="ARBA00022475"/>
    </source>
</evidence>